<dbReference type="PANTHER" id="PTHR21015">
    <property type="entry name" value="UDP-N-ACETYLGLUCOSAMINE--N-ACETYLMURAMYL-(PENTAPEPTIDE) PYROPHOSPHORYL-UNDECAPRENOL N-ACETYLGLUCOSAMINE TRANSFERASE 1"/>
    <property type="match status" value="1"/>
</dbReference>
<evidence type="ECO:0000256" key="4">
    <source>
        <dbReference type="ARBA" id="ARBA00022679"/>
    </source>
</evidence>
<keyword evidence="9 10" id="KW-0961">Cell wall biogenesis/degradation</keyword>
<keyword evidence="6 10" id="KW-0573">Peptidoglycan synthesis</keyword>
<dbReference type="InterPro" id="IPR004276">
    <property type="entry name" value="GlycoTrans_28_N"/>
</dbReference>
<evidence type="ECO:0000259" key="11">
    <source>
        <dbReference type="Pfam" id="PF03033"/>
    </source>
</evidence>
<keyword evidence="4 10" id="KW-0808">Transferase</keyword>
<accession>A0A3D8I9D0</accession>
<dbReference type="Pfam" id="PF03033">
    <property type="entry name" value="Glyco_transf_28"/>
    <property type="match status" value="1"/>
</dbReference>
<evidence type="ECO:0000256" key="2">
    <source>
        <dbReference type="ARBA" id="ARBA00022618"/>
    </source>
</evidence>
<evidence type="ECO:0000256" key="8">
    <source>
        <dbReference type="ARBA" id="ARBA00023306"/>
    </source>
</evidence>
<evidence type="ECO:0000313" key="13">
    <source>
        <dbReference type="EMBL" id="RDU61773.1"/>
    </source>
</evidence>
<dbReference type="PANTHER" id="PTHR21015:SF22">
    <property type="entry name" value="GLYCOSYLTRANSFERASE"/>
    <property type="match status" value="1"/>
</dbReference>
<proteinExistence type="inferred from homology"/>
<dbReference type="InterPro" id="IPR007235">
    <property type="entry name" value="Glyco_trans_28_C"/>
</dbReference>
<evidence type="ECO:0000256" key="10">
    <source>
        <dbReference type="HAMAP-Rule" id="MF_00033"/>
    </source>
</evidence>
<evidence type="ECO:0000256" key="5">
    <source>
        <dbReference type="ARBA" id="ARBA00022960"/>
    </source>
</evidence>
<feature type="binding site" evidence="10">
    <location>
        <position position="309"/>
    </location>
    <ligand>
        <name>UDP-N-acetyl-alpha-D-glucosamine</name>
        <dbReference type="ChEBI" id="CHEBI:57705"/>
    </ligand>
</feature>
<protein>
    <recommendedName>
        <fullName evidence="10">UDP-N-acetylglucosamine--N-acetylmuramyl-(pentapeptide) pyrophosphoryl-undecaprenol N-acetylglucosamine transferase</fullName>
        <ecNumber evidence="10">2.4.1.227</ecNumber>
    </recommendedName>
    <alternativeName>
        <fullName evidence="10">Undecaprenyl-PP-MurNAc-pentapeptide-UDPGlcNAc GlcNAc transferase</fullName>
    </alternativeName>
</protein>
<dbReference type="HAMAP" id="MF_00033">
    <property type="entry name" value="MurG"/>
    <property type="match status" value="1"/>
</dbReference>
<feature type="binding site" evidence="10">
    <location>
        <begin position="10"/>
        <end position="12"/>
    </location>
    <ligand>
        <name>UDP-N-acetyl-alpha-D-glucosamine</name>
        <dbReference type="ChEBI" id="CHEBI:57705"/>
    </ligand>
</feature>
<dbReference type="GeneID" id="82536336"/>
<dbReference type="GO" id="GO:0008360">
    <property type="term" value="P:regulation of cell shape"/>
    <property type="evidence" value="ECO:0007669"/>
    <property type="project" value="UniProtKB-KW"/>
</dbReference>
<comment type="caution">
    <text evidence="10">Lacks conserved residue(s) required for the propagation of feature annotation.</text>
</comment>
<dbReference type="Gene3D" id="3.40.50.2000">
    <property type="entry name" value="Glycogen Phosphorylase B"/>
    <property type="match status" value="2"/>
</dbReference>
<dbReference type="UniPathway" id="UPA00219"/>
<keyword evidence="7 10" id="KW-0472">Membrane</keyword>
<dbReference type="EC" id="2.4.1.227" evidence="10"/>
<comment type="subcellular location">
    <subcellularLocation>
        <location evidence="10">Cell membrane</location>
        <topology evidence="10">Peripheral membrane protein</topology>
        <orientation evidence="10">Cytoplasmic side</orientation>
    </subcellularLocation>
</comment>
<dbReference type="CDD" id="cd03785">
    <property type="entry name" value="GT28_MurG"/>
    <property type="match status" value="1"/>
</dbReference>
<feature type="domain" description="Glycosyltransferase family 28 N-terminal" evidence="11">
    <location>
        <begin position="3"/>
        <end position="140"/>
    </location>
</feature>
<dbReference type="RefSeq" id="WP_115552188.1">
    <property type="nucleotide sequence ID" value="NZ_CAPHNE010000079.1"/>
</dbReference>
<evidence type="ECO:0000259" key="12">
    <source>
        <dbReference type="Pfam" id="PF04101"/>
    </source>
</evidence>
<dbReference type="OrthoDB" id="9808936at2"/>
<dbReference type="Proteomes" id="UP000256650">
    <property type="component" value="Unassembled WGS sequence"/>
</dbReference>
<dbReference type="InterPro" id="IPR006009">
    <property type="entry name" value="GlcNAc_MurG"/>
</dbReference>
<keyword evidence="14" id="KW-1185">Reference proteome</keyword>
<dbReference type="GO" id="GO:0005975">
    <property type="term" value="P:carbohydrate metabolic process"/>
    <property type="evidence" value="ECO:0007669"/>
    <property type="project" value="InterPro"/>
</dbReference>
<evidence type="ECO:0000256" key="7">
    <source>
        <dbReference type="ARBA" id="ARBA00023136"/>
    </source>
</evidence>
<keyword evidence="1 10" id="KW-1003">Cell membrane</keyword>
<dbReference type="GO" id="GO:0051991">
    <property type="term" value="F:UDP-N-acetyl-D-glucosamine:N-acetylmuramoyl-L-alanyl-D-glutamyl-meso-2,6-diaminopimelyl-D-alanyl-D-alanine-diphosphoundecaprenol 4-beta-N-acetylglucosaminlytransferase activity"/>
    <property type="evidence" value="ECO:0007669"/>
    <property type="project" value="RHEA"/>
</dbReference>
<name>A0A3D8I9D0_9HELI</name>
<feature type="domain" description="Glycosyl transferase family 28 C-terminal" evidence="12">
    <location>
        <begin position="174"/>
        <end position="350"/>
    </location>
</feature>
<dbReference type="EMBL" id="NXLS01000011">
    <property type="protein sequence ID" value="RDU61773.1"/>
    <property type="molecule type" value="Genomic_DNA"/>
</dbReference>
<evidence type="ECO:0000256" key="9">
    <source>
        <dbReference type="ARBA" id="ARBA00023316"/>
    </source>
</evidence>
<sequence>MKVVITGGGTGGHLSVARAFLEEFYKQGFECLFIGSINGQDKAYFESDSRLSKKFFLQTSGVVNQKGFKKLQSLWQQAKALQNAIGILRKEKQIDFVLSVGGYSAAPTAFGAVLLGIPLFIHEQNAQIGKLNRILKPYAKIFFSSYLHSSPSRYYPISQVFFTQARVRKNIKNLLFMGGSQGARAINNFALALAEDIKQKGLRIYHQCGKAEFTRVLQEYLNLNLKIGILKENIEFLEDIESQKIQIGILEDLDNVDVVLFGFSMQMPEIFKKCDFAICRAGASSLWELCANGLPALFVPYPYAAGNHQYYNAKFLEEKGLGFLCLEQDLFCEVLWDSLALLKEDKITQISQDLQKECSVQALKQMSNCIVAKLKSRNL</sequence>
<keyword evidence="3 10" id="KW-0328">Glycosyltransferase</keyword>
<organism evidence="13 14">
    <name type="scientific">Helicobacter ganmani</name>
    <dbReference type="NCBI Taxonomy" id="60246"/>
    <lineage>
        <taxon>Bacteria</taxon>
        <taxon>Pseudomonadati</taxon>
        <taxon>Campylobacterota</taxon>
        <taxon>Epsilonproteobacteria</taxon>
        <taxon>Campylobacterales</taxon>
        <taxon>Helicobacteraceae</taxon>
        <taxon>Helicobacter</taxon>
    </lineage>
</organism>
<dbReference type="GO" id="GO:0050511">
    <property type="term" value="F:undecaprenyldiphospho-muramoylpentapeptide beta-N-acetylglucosaminyltransferase activity"/>
    <property type="evidence" value="ECO:0007669"/>
    <property type="project" value="UniProtKB-UniRule"/>
</dbReference>
<evidence type="ECO:0000313" key="14">
    <source>
        <dbReference type="Proteomes" id="UP000256650"/>
    </source>
</evidence>
<dbReference type="GO" id="GO:0051301">
    <property type="term" value="P:cell division"/>
    <property type="evidence" value="ECO:0007669"/>
    <property type="project" value="UniProtKB-KW"/>
</dbReference>
<comment type="similarity">
    <text evidence="10">Belongs to the glycosyltransferase 28 family. MurG subfamily.</text>
</comment>
<dbReference type="AlphaFoldDB" id="A0A3D8I9D0"/>
<dbReference type="GO" id="GO:0071555">
    <property type="term" value="P:cell wall organization"/>
    <property type="evidence" value="ECO:0007669"/>
    <property type="project" value="UniProtKB-KW"/>
</dbReference>
<keyword evidence="5 10" id="KW-0133">Cell shape</keyword>
<reference evidence="13 14" key="1">
    <citation type="submission" date="2018-04" db="EMBL/GenBank/DDBJ databases">
        <title>Novel Campyloabacter and Helicobacter Species and Strains.</title>
        <authorList>
            <person name="Mannion A.J."/>
            <person name="Shen Z."/>
            <person name="Fox J.G."/>
        </authorList>
    </citation>
    <scope>NUCLEOTIDE SEQUENCE [LARGE SCALE GENOMIC DNA]</scope>
    <source>
        <strain evidence="13 14">MIT 99-5101</strain>
    </source>
</reference>
<feature type="binding site" evidence="10">
    <location>
        <position position="180"/>
    </location>
    <ligand>
        <name>UDP-N-acetyl-alpha-D-glucosamine</name>
        <dbReference type="ChEBI" id="CHEBI:57705"/>
    </ligand>
</feature>
<comment type="pathway">
    <text evidence="10">Cell wall biogenesis; peptidoglycan biosynthesis.</text>
</comment>
<comment type="catalytic activity">
    <reaction evidence="10">
        <text>di-trans,octa-cis-undecaprenyl diphospho-N-acetyl-alpha-D-muramoyl-L-alanyl-D-glutamyl-meso-2,6-diaminopimeloyl-D-alanyl-D-alanine + UDP-N-acetyl-alpha-D-glucosamine = di-trans,octa-cis-undecaprenyl diphospho-[N-acetyl-alpha-D-glucosaminyl-(1-&gt;4)]-N-acetyl-alpha-D-muramoyl-L-alanyl-D-glutamyl-meso-2,6-diaminopimeloyl-D-alanyl-D-alanine + UDP + H(+)</text>
        <dbReference type="Rhea" id="RHEA:31227"/>
        <dbReference type="ChEBI" id="CHEBI:15378"/>
        <dbReference type="ChEBI" id="CHEBI:57705"/>
        <dbReference type="ChEBI" id="CHEBI:58223"/>
        <dbReference type="ChEBI" id="CHEBI:61387"/>
        <dbReference type="ChEBI" id="CHEBI:61388"/>
        <dbReference type="EC" id="2.4.1.227"/>
    </reaction>
</comment>
<dbReference type="GO" id="GO:0005886">
    <property type="term" value="C:plasma membrane"/>
    <property type="evidence" value="ECO:0007669"/>
    <property type="project" value="UniProtKB-SubCell"/>
</dbReference>
<gene>
    <name evidence="10" type="primary">murG</name>
    <name evidence="13" type="ORF">CQA43_08590</name>
</gene>
<dbReference type="Pfam" id="PF04101">
    <property type="entry name" value="Glyco_tran_28_C"/>
    <property type="match status" value="1"/>
</dbReference>
<comment type="caution">
    <text evidence="13">The sequence shown here is derived from an EMBL/GenBank/DDBJ whole genome shotgun (WGS) entry which is preliminary data.</text>
</comment>
<feature type="binding site" evidence="10">
    <location>
        <position position="125"/>
    </location>
    <ligand>
        <name>UDP-N-acetyl-alpha-D-glucosamine</name>
        <dbReference type="ChEBI" id="CHEBI:57705"/>
    </ligand>
</feature>
<dbReference type="GO" id="GO:0009252">
    <property type="term" value="P:peptidoglycan biosynthetic process"/>
    <property type="evidence" value="ECO:0007669"/>
    <property type="project" value="UniProtKB-UniRule"/>
</dbReference>
<dbReference type="SUPFAM" id="SSF53756">
    <property type="entry name" value="UDP-Glycosyltransferase/glycogen phosphorylase"/>
    <property type="match status" value="2"/>
</dbReference>
<evidence type="ECO:0000256" key="6">
    <source>
        <dbReference type="ARBA" id="ARBA00022984"/>
    </source>
</evidence>
<comment type="function">
    <text evidence="10">Cell wall formation. Catalyzes the transfer of a GlcNAc subunit on undecaprenyl-pyrophosphoryl-MurNAc-pentapeptide (lipid intermediate I) to form undecaprenyl-pyrophosphoryl-MurNAc-(pentapeptide)GlcNAc (lipid intermediate II).</text>
</comment>
<keyword evidence="8 10" id="KW-0131">Cell cycle</keyword>
<evidence type="ECO:0000256" key="1">
    <source>
        <dbReference type="ARBA" id="ARBA00022475"/>
    </source>
</evidence>
<evidence type="ECO:0000256" key="3">
    <source>
        <dbReference type="ARBA" id="ARBA00022676"/>
    </source>
</evidence>
<keyword evidence="2 10" id="KW-0132">Cell division</keyword>